<protein>
    <recommendedName>
        <fullName evidence="3">DUF3308 domain-containing protein</fullName>
    </recommendedName>
</protein>
<reference evidence="1 2" key="1">
    <citation type="submission" date="2018-01" db="EMBL/GenBank/DDBJ databases">
        <title>A novel member of the phylum Bacteroidetes isolated from glacier ice.</title>
        <authorList>
            <person name="Liu Q."/>
            <person name="Xin Y.-H."/>
        </authorList>
    </citation>
    <scope>NUCLEOTIDE SEQUENCE [LARGE SCALE GENOMIC DNA]</scope>
    <source>
        <strain evidence="1 2">RB1R16</strain>
    </source>
</reference>
<evidence type="ECO:0000313" key="1">
    <source>
        <dbReference type="EMBL" id="PQJ08831.1"/>
    </source>
</evidence>
<name>A0A2S7SQB5_9BACT</name>
<comment type="caution">
    <text evidence="1">The sequence shown here is derived from an EMBL/GenBank/DDBJ whole genome shotgun (WGS) entry which is preliminary data.</text>
</comment>
<dbReference type="Proteomes" id="UP000239872">
    <property type="component" value="Unassembled WGS sequence"/>
</dbReference>
<evidence type="ECO:0000313" key="2">
    <source>
        <dbReference type="Proteomes" id="UP000239872"/>
    </source>
</evidence>
<dbReference type="NCBIfam" id="NF033709">
    <property type="entry name" value="PorV_fam"/>
    <property type="match status" value="1"/>
</dbReference>
<sequence>MGISFTSFAGNKDRIGQSGAPELIINPWARTTSLFGNNGSFVGGLEAMKCNIAGLAADSTTEVGVSHGVYLSGSGININNLGVAHNIGHDNVIGINIMSMSFGDIPATDYFNPDGYGTYHPQYLNVQLGFARQFSKNINAGFGMTYVSEQINNINALGLAFEGGIQYVTGKKDNFHIGVTLRNLGTNMKFSGTGFAINADQPQSSPGYTISVNSPSDKFSMPTYLNLSAAYDFYLDENHVRNADSLPMHKLTIMGSFTSNSFINDYIGVGASYTYKNMFSLNAAYRYEKGIGNAENTTTMYVGLSAGATVQTRIGANGPSLAIDYSYRPTQRPANGVHMISLRFTRAGSASKDEE</sequence>
<dbReference type="EMBL" id="PPSL01000011">
    <property type="protein sequence ID" value="PQJ08831.1"/>
    <property type="molecule type" value="Genomic_DNA"/>
</dbReference>
<evidence type="ECO:0008006" key="3">
    <source>
        <dbReference type="Google" id="ProtNLM"/>
    </source>
</evidence>
<gene>
    <name evidence="1" type="ORF">CJD36_022055</name>
</gene>
<organism evidence="1 2">
    <name type="scientific">Flavipsychrobacter stenotrophus</name>
    <dbReference type="NCBI Taxonomy" id="2077091"/>
    <lineage>
        <taxon>Bacteria</taxon>
        <taxon>Pseudomonadati</taxon>
        <taxon>Bacteroidota</taxon>
        <taxon>Chitinophagia</taxon>
        <taxon>Chitinophagales</taxon>
        <taxon>Chitinophagaceae</taxon>
        <taxon>Flavipsychrobacter</taxon>
    </lineage>
</organism>
<proteinExistence type="predicted"/>
<dbReference type="AlphaFoldDB" id="A0A2S7SQB5"/>
<accession>A0A2S7SQB5</accession>
<keyword evidence="2" id="KW-1185">Reference proteome</keyword>